<keyword evidence="2" id="KW-1185">Reference proteome</keyword>
<organism evidence="1 2">
    <name type="scientific">Listeria weihenstephanensis</name>
    <dbReference type="NCBI Taxonomy" id="1006155"/>
    <lineage>
        <taxon>Bacteria</taxon>
        <taxon>Bacillati</taxon>
        <taxon>Bacillota</taxon>
        <taxon>Bacilli</taxon>
        <taxon>Bacillales</taxon>
        <taxon>Listeriaceae</taxon>
        <taxon>Listeria</taxon>
    </lineage>
</organism>
<name>A0A1S7FYM9_9LIST</name>
<reference evidence="2" key="1">
    <citation type="submission" date="2015-03" db="EMBL/GenBank/DDBJ databases">
        <authorList>
            <person name="Ferrari E."/>
            <person name="Walter M.C."/>
            <person name="Huptas C."/>
            <person name="Scherer S."/>
            <person name="Mueller-Herbst S."/>
        </authorList>
    </citation>
    <scope>NUCLEOTIDE SEQUENCE [LARGE SCALE GENOMIC DNA]</scope>
    <source>
        <strain evidence="2">LWP01</strain>
    </source>
</reference>
<proteinExistence type="predicted"/>
<evidence type="ECO:0000313" key="1">
    <source>
        <dbReference type="EMBL" id="AQY52531.1"/>
    </source>
</evidence>
<dbReference type="AlphaFoldDB" id="A0A1S7FYM9"/>
<protein>
    <submittedName>
        <fullName evidence="1">Uncharacterized protein</fullName>
    </submittedName>
</protein>
<dbReference type="Proteomes" id="UP000223060">
    <property type="component" value="Chromosome"/>
</dbReference>
<evidence type="ECO:0000313" key="2">
    <source>
        <dbReference type="Proteomes" id="UP000223060"/>
    </source>
</evidence>
<gene>
    <name evidence="1" type="ORF">UE46_09700</name>
</gene>
<dbReference type="EMBL" id="CP011102">
    <property type="protein sequence ID" value="AQY52531.1"/>
    <property type="molecule type" value="Genomic_DNA"/>
</dbReference>
<sequence>MLPMREKLVCPNCGEKEVDYAYIGNMDTRVGYMVVWCENCNHGIHVSRVEVPENAEMIAFEDDEKFQEKVPEVIQYDEA</sequence>
<dbReference type="KEGG" id="lwi:UE46_09700"/>
<accession>A0A1S7FYM9</accession>